<gene>
    <name evidence="1" type="ORF">BpHYR1_020450</name>
</gene>
<keyword evidence="2" id="KW-1185">Reference proteome</keyword>
<dbReference type="AntiFam" id="ANF00226">
    <property type="entry name" value="Shadow ORF (opposite pknB)"/>
</dbReference>
<dbReference type="EMBL" id="REGN01008314">
    <property type="protein sequence ID" value="RNA03886.1"/>
    <property type="molecule type" value="Genomic_DNA"/>
</dbReference>
<accession>A0A3M7PXL3</accession>
<organism evidence="1 2">
    <name type="scientific">Brachionus plicatilis</name>
    <name type="common">Marine rotifer</name>
    <name type="synonym">Brachionus muelleri</name>
    <dbReference type="NCBI Taxonomy" id="10195"/>
    <lineage>
        <taxon>Eukaryota</taxon>
        <taxon>Metazoa</taxon>
        <taxon>Spiralia</taxon>
        <taxon>Gnathifera</taxon>
        <taxon>Rotifera</taxon>
        <taxon>Eurotatoria</taxon>
        <taxon>Monogononta</taxon>
        <taxon>Pseudotrocha</taxon>
        <taxon>Ploima</taxon>
        <taxon>Brachionidae</taxon>
        <taxon>Brachionus</taxon>
    </lineage>
</organism>
<sequence length="498" mass="53818">MYSLQSKKHDFNGKTFFPPILNSFTLNQKKKKLSIKNKLTSTIYTSAVIHLTTLLHVSITQTVKLDQIEETIGRVHLSDERLGSSGALRGVAHQHPVEKALESGRDAVHGVAEPGRRHVPDEPHGLEGRLVEIGRLAIDHLNDHDAQRPDVHLGAIGQPRYDLGRHPVRRADQRLSFLQVGAHLGHKAKVGELDSSVTGQQDRVGLNVPVNDSVGVQKGERPQHALAHRGYLGLVHAALGHNVGEGAARQILHHHPELVLHQKTSVHVHNILVLVVAHYDHLVEEELAPLLFVQVHFFDGHQVIGIGRVVGRIDHAGGALANFDEIFESEARVARVHHHLERVSELVVAQAVAGRLATRRTLHQAVLAAQILLHRSQYGLGLGLHGWLVHWSGCFAHAIYIVDVFDAFLRVLWPLLGAAEAQGALDQGHDRAQLVRGVFGGRDAGGGVGGGGGGGGVGAADYGLEAAELAGRYAGRVHDGLGPALARQKALLAVLLQE</sequence>
<reference evidence="1 2" key="1">
    <citation type="journal article" date="2018" name="Sci. Rep.">
        <title>Genomic signatures of local adaptation to the degree of environmental predictability in rotifers.</title>
        <authorList>
            <person name="Franch-Gras L."/>
            <person name="Hahn C."/>
            <person name="Garcia-Roger E.M."/>
            <person name="Carmona M.J."/>
            <person name="Serra M."/>
            <person name="Gomez A."/>
        </authorList>
    </citation>
    <scope>NUCLEOTIDE SEQUENCE [LARGE SCALE GENOMIC DNA]</scope>
    <source>
        <strain evidence="1">HYR1</strain>
    </source>
</reference>
<dbReference type="AlphaFoldDB" id="A0A3M7PXL3"/>
<dbReference type="Proteomes" id="UP000276133">
    <property type="component" value="Unassembled WGS sequence"/>
</dbReference>
<proteinExistence type="predicted"/>
<protein>
    <submittedName>
        <fullName evidence="1">Uncharacterized protein</fullName>
    </submittedName>
</protein>
<evidence type="ECO:0000313" key="2">
    <source>
        <dbReference type="Proteomes" id="UP000276133"/>
    </source>
</evidence>
<evidence type="ECO:0000313" key="1">
    <source>
        <dbReference type="EMBL" id="RNA03886.1"/>
    </source>
</evidence>
<comment type="caution">
    <text evidence="1">The sequence shown here is derived from an EMBL/GenBank/DDBJ whole genome shotgun (WGS) entry which is preliminary data.</text>
</comment>
<name>A0A3M7PXL3_BRAPC</name>